<dbReference type="AlphaFoldDB" id="A0A645FRQ0"/>
<gene>
    <name evidence="2" type="ORF">SDC9_163915</name>
</gene>
<evidence type="ECO:0000313" key="2">
    <source>
        <dbReference type="EMBL" id="MPN16570.1"/>
    </source>
</evidence>
<organism evidence="2">
    <name type="scientific">bioreactor metagenome</name>
    <dbReference type="NCBI Taxonomy" id="1076179"/>
    <lineage>
        <taxon>unclassified sequences</taxon>
        <taxon>metagenomes</taxon>
        <taxon>ecological metagenomes</taxon>
    </lineage>
</organism>
<feature type="domain" description="AMMECR1" evidence="1">
    <location>
        <begin position="9"/>
        <end position="186"/>
    </location>
</feature>
<dbReference type="PROSITE" id="PS51112">
    <property type="entry name" value="AMMECR1"/>
    <property type="match status" value="1"/>
</dbReference>
<dbReference type="InterPro" id="IPR002733">
    <property type="entry name" value="AMMECR1_domain"/>
</dbReference>
<comment type="caution">
    <text evidence="2">The sequence shown here is derived from an EMBL/GenBank/DDBJ whole genome shotgun (WGS) entry which is preliminary data.</text>
</comment>
<dbReference type="InterPro" id="IPR036071">
    <property type="entry name" value="AMMECR1_dom_sf"/>
</dbReference>
<dbReference type="InterPro" id="IPR027485">
    <property type="entry name" value="AMMECR1_N"/>
</dbReference>
<protein>
    <recommendedName>
        <fullName evidence="1">AMMECR1 domain-containing protein</fullName>
    </recommendedName>
</protein>
<evidence type="ECO:0000259" key="1">
    <source>
        <dbReference type="PROSITE" id="PS51112"/>
    </source>
</evidence>
<proteinExistence type="predicted"/>
<dbReference type="PANTHER" id="PTHR13016:SF0">
    <property type="entry name" value="AMME SYNDROME CANDIDATE GENE 1 PROTEIN"/>
    <property type="match status" value="1"/>
</dbReference>
<dbReference type="NCBIfam" id="TIGR00296">
    <property type="entry name" value="TIGR00296 family protein"/>
    <property type="match status" value="1"/>
</dbReference>
<dbReference type="InterPro" id="IPR027623">
    <property type="entry name" value="AmmeMemoSam_A"/>
</dbReference>
<dbReference type="PANTHER" id="PTHR13016">
    <property type="entry name" value="AMMECR1 HOMOLOG"/>
    <property type="match status" value="1"/>
</dbReference>
<accession>A0A645FRQ0</accession>
<dbReference type="Gene3D" id="3.30.700.20">
    <property type="entry name" value="Hypothetical protein ph0010, domain 1"/>
    <property type="match status" value="1"/>
</dbReference>
<dbReference type="Gene3D" id="3.30.1490.150">
    <property type="entry name" value="Hypothetical protein ph0010, domain 2"/>
    <property type="match status" value="1"/>
</dbReference>
<name>A0A645FRQ0_9ZZZZ</name>
<dbReference type="InterPro" id="IPR023473">
    <property type="entry name" value="AMMECR1"/>
</dbReference>
<dbReference type="NCBIfam" id="TIGR04335">
    <property type="entry name" value="AmmeMemoSam_A"/>
    <property type="match status" value="1"/>
</dbReference>
<dbReference type="Pfam" id="PF01871">
    <property type="entry name" value="AMMECR1"/>
    <property type="match status" value="1"/>
</dbReference>
<dbReference type="SUPFAM" id="SSF143447">
    <property type="entry name" value="AMMECR1-like"/>
    <property type="match status" value="1"/>
</dbReference>
<dbReference type="EMBL" id="VSSQ01063547">
    <property type="protein sequence ID" value="MPN16570.1"/>
    <property type="molecule type" value="Genomic_DNA"/>
</dbReference>
<sequence>MTLQRLSQQERKDLLALARESIVCAVSGKRLPKLPEAQLTLLLKENGAAFVTLTMEGELRGCIGSLQAYQPLVQDVQEHAVDAALNDYRFLPLSESEVSQVEIEISVLTPSEPLPYENPQDLPGLLKPHEDGVVLRDGSLRATFLPQVWDQLPTPEVFLDQLCQKMGAPANRCRQKVLQVSIYHVE</sequence>
<reference evidence="2" key="1">
    <citation type="submission" date="2019-08" db="EMBL/GenBank/DDBJ databases">
        <authorList>
            <person name="Kucharzyk K."/>
            <person name="Murdoch R.W."/>
            <person name="Higgins S."/>
            <person name="Loffler F."/>
        </authorList>
    </citation>
    <scope>NUCLEOTIDE SEQUENCE</scope>
</reference>